<evidence type="ECO:0000313" key="2">
    <source>
        <dbReference type="Proteomes" id="UP000504636"/>
    </source>
</evidence>
<dbReference type="EMBL" id="MU003693">
    <property type="protein sequence ID" value="KAF2815842.1"/>
    <property type="molecule type" value="Genomic_DNA"/>
</dbReference>
<dbReference type="OrthoDB" id="10433219at2759"/>
<organism evidence="1">
    <name type="scientific">Mytilinidion resinicola</name>
    <dbReference type="NCBI Taxonomy" id="574789"/>
    <lineage>
        <taxon>Eukaryota</taxon>
        <taxon>Fungi</taxon>
        <taxon>Dikarya</taxon>
        <taxon>Ascomycota</taxon>
        <taxon>Pezizomycotina</taxon>
        <taxon>Dothideomycetes</taxon>
        <taxon>Pleosporomycetidae</taxon>
        <taxon>Mytilinidiales</taxon>
        <taxon>Mytilinidiaceae</taxon>
        <taxon>Mytilinidion</taxon>
    </lineage>
</organism>
<dbReference type="Proteomes" id="UP000504636">
    <property type="component" value="Unplaced"/>
</dbReference>
<name>A0A6A6Z3W7_9PEZI</name>
<dbReference type="RefSeq" id="XP_033582806.1">
    <property type="nucleotide sequence ID" value="XM_033721710.1"/>
</dbReference>
<reference evidence="1 3" key="1">
    <citation type="journal article" date="2020" name="Stud. Mycol.">
        <title>101 Dothideomycetes genomes: a test case for predicting lifestyles and emergence of pathogens.</title>
        <authorList>
            <person name="Haridas S."/>
            <person name="Albert R."/>
            <person name="Binder M."/>
            <person name="Bloem J."/>
            <person name="Labutti K."/>
            <person name="Salamov A."/>
            <person name="Andreopoulos B."/>
            <person name="Baker S."/>
            <person name="Barry K."/>
            <person name="Bills G."/>
            <person name="Bluhm B."/>
            <person name="Cannon C."/>
            <person name="Castanera R."/>
            <person name="Culley D."/>
            <person name="Daum C."/>
            <person name="Ezra D."/>
            <person name="Gonzalez J."/>
            <person name="Henrissat B."/>
            <person name="Kuo A."/>
            <person name="Liang C."/>
            <person name="Lipzen A."/>
            <person name="Lutzoni F."/>
            <person name="Magnuson J."/>
            <person name="Mondo S."/>
            <person name="Nolan M."/>
            <person name="Ohm R."/>
            <person name="Pangilinan J."/>
            <person name="Park H.-J."/>
            <person name="Ramirez L."/>
            <person name="Alfaro M."/>
            <person name="Sun H."/>
            <person name="Tritt A."/>
            <person name="Yoshinaga Y."/>
            <person name="Zwiers L.-H."/>
            <person name="Turgeon B."/>
            <person name="Goodwin S."/>
            <person name="Spatafora J."/>
            <person name="Crous P."/>
            <person name="Grigoriev I."/>
        </authorList>
    </citation>
    <scope>NUCLEOTIDE SEQUENCE</scope>
    <source>
        <strain evidence="1 3">CBS 304.34</strain>
    </source>
</reference>
<accession>A0A6A6Z3W7</accession>
<sequence>MTDRSMETPTIDSAGAIRAYTGIPGSIREDFIVLKVDDGAGGQGTFIVPRALTEKINYIKDRYTIKRPNTIDMPAISPDAFHRVVQHVSTGTFDIAVPLSNWKSYPLKAARTQQANIRNPARNLWLDWNADKETFSLRLYGTESDISGDAFSLLVLGPLKAPYLTLNFNQLSVTITPGVSEVQITFWTQDDLLDFLLQLLALLKSTRCPVCDERIQAMKVEEYSTPKLRTFSTTLDISDDNNIDVRSERFRLKLLDREFEVYHAVYQTGITEMYTLLLKKVEDILRGGEEDLQVALAQRVQKQAFTPTNFKEYVASRMYNMFRDVSVEDDLDFKGDLQVALAEALRRAGRC</sequence>
<evidence type="ECO:0000313" key="1">
    <source>
        <dbReference type="EMBL" id="KAF2815842.1"/>
    </source>
</evidence>
<reference evidence="3" key="3">
    <citation type="submission" date="2025-04" db="UniProtKB">
        <authorList>
            <consortium name="RefSeq"/>
        </authorList>
    </citation>
    <scope>IDENTIFICATION</scope>
    <source>
        <strain evidence="3">CBS 304.34</strain>
    </source>
</reference>
<gene>
    <name evidence="1 3" type="ORF">BDZ99DRAFT_471161</name>
</gene>
<protein>
    <submittedName>
        <fullName evidence="1 3">Uncharacterized protein</fullName>
    </submittedName>
</protein>
<proteinExistence type="predicted"/>
<keyword evidence="2" id="KW-1185">Reference proteome</keyword>
<dbReference type="AlphaFoldDB" id="A0A6A6Z3W7"/>
<dbReference type="GeneID" id="54462603"/>
<reference evidence="3" key="2">
    <citation type="submission" date="2020-04" db="EMBL/GenBank/DDBJ databases">
        <authorList>
            <consortium name="NCBI Genome Project"/>
        </authorList>
    </citation>
    <scope>NUCLEOTIDE SEQUENCE</scope>
    <source>
        <strain evidence="3">CBS 304.34</strain>
    </source>
</reference>
<evidence type="ECO:0000313" key="3">
    <source>
        <dbReference type="RefSeq" id="XP_033582806.1"/>
    </source>
</evidence>